<organism evidence="2 3">
    <name type="scientific">Hydnum rufescens UP504</name>
    <dbReference type="NCBI Taxonomy" id="1448309"/>
    <lineage>
        <taxon>Eukaryota</taxon>
        <taxon>Fungi</taxon>
        <taxon>Dikarya</taxon>
        <taxon>Basidiomycota</taxon>
        <taxon>Agaricomycotina</taxon>
        <taxon>Agaricomycetes</taxon>
        <taxon>Cantharellales</taxon>
        <taxon>Hydnaceae</taxon>
        <taxon>Hydnum</taxon>
    </lineage>
</organism>
<dbReference type="OrthoDB" id="2507743at2759"/>
<feature type="compositionally biased region" description="Polar residues" evidence="1">
    <location>
        <begin position="188"/>
        <end position="200"/>
    </location>
</feature>
<feature type="compositionally biased region" description="Acidic residues" evidence="1">
    <location>
        <begin position="299"/>
        <end position="323"/>
    </location>
</feature>
<evidence type="ECO:0000256" key="1">
    <source>
        <dbReference type="SAM" id="MobiDB-lite"/>
    </source>
</evidence>
<feature type="region of interest" description="Disordered" evidence="1">
    <location>
        <begin position="188"/>
        <end position="266"/>
    </location>
</feature>
<reference evidence="2" key="1">
    <citation type="journal article" date="2020" name="Nat. Commun.">
        <title>Large-scale genome sequencing of mycorrhizal fungi provides insights into the early evolution of symbiotic traits.</title>
        <authorList>
            <person name="Miyauchi S."/>
            <person name="Kiss E."/>
            <person name="Kuo A."/>
            <person name="Drula E."/>
            <person name="Kohler A."/>
            <person name="Sanchez-Garcia M."/>
            <person name="Morin E."/>
            <person name="Andreopoulos B."/>
            <person name="Barry K.W."/>
            <person name="Bonito G."/>
            <person name="Buee M."/>
            <person name="Carver A."/>
            <person name="Chen C."/>
            <person name="Cichocki N."/>
            <person name="Clum A."/>
            <person name="Culley D."/>
            <person name="Crous P.W."/>
            <person name="Fauchery L."/>
            <person name="Girlanda M."/>
            <person name="Hayes R.D."/>
            <person name="Keri Z."/>
            <person name="LaButti K."/>
            <person name="Lipzen A."/>
            <person name="Lombard V."/>
            <person name="Magnuson J."/>
            <person name="Maillard F."/>
            <person name="Murat C."/>
            <person name="Nolan M."/>
            <person name="Ohm R.A."/>
            <person name="Pangilinan J."/>
            <person name="Pereira M.F."/>
            <person name="Perotto S."/>
            <person name="Peter M."/>
            <person name="Pfister S."/>
            <person name="Riley R."/>
            <person name="Sitrit Y."/>
            <person name="Stielow J.B."/>
            <person name="Szollosi G."/>
            <person name="Zifcakova L."/>
            <person name="Stursova M."/>
            <person name="Spatafora J.W."/>
            <person name="Tedersoo L."/>
            <person name="Vaario L.M."/>
            <person name="Yamada A."/>
            <person name="Yan M."/>
            <person name="Wang P."/>
            <person name="Xu J."/>
            <person name="Bruns T."/>
            <person name="Baldrian P."/>
            <person name="Vilgalys R."/>
            <person name="Dunand C."/>
            <person name="Henrissat B."/>
            <person name="Grigoriev I.V."/>
            <person name="Hibbett D."/>
            <person name="Nagy L.G."/>
            <person name="Martin F.M."/>
        </authorList>
    </citation>
    <scope>NUCLEOTIDE SEQUENCE</scope>
    <source>
        <strain evidence="2">UP504</strain>
    </source>
</reference>
<feature type="compositionally biased region" description="Basic residues" evidence="1">
    <location>
        <begin position="215"/>
        <end position="238"/>
    </location>
</feature>
<evidence type="ECO:0000313" key="2">
    <source>
        <dbReference type="EMBL" id="KAF9504417.1"/>
    </source>
</evidence>
<gene>
    <name evidence="2" type="ORF">BS47DRAFT_1355242</name>
</gene>
<protein>
    <submittedName>
        <fullName evidence="2">Uncharacterized protein</fullName>
    </submittedName>
</protein>
<sequence length="447" mass="48817">MLFPFTFTSLLPYPFSFAGLREFGPLTPAPPPINFANLESTLGESETPQAGRSRRALPSRRALYANIGTGNEANLFPTMSRKRGWEPSTGVQPIPVTTARPVAGDFDTPSKYLGVIVTDNQEDLDLEVPPAKRRRLGETIISTALSAALIGTAVGITAYKLWRDRGKFHESPPPYREDRGWLETQRNAHATGSPMSSTPSIPELTRSDATSNITKKPHRARSSRTLVQRKKVGKHIPARRSSPALNVATRYRGQDIAESSAEPDEIEEQMDWMSERLRGLIEQGRQALEKEVVVMVDDDGLAGDVEDQGIEDDGSRDWEDDDAAASGPSSFSRAASHLARGAGRFPSTVSLSSVTTMSSVPTRGLSRSPSSYVLRSSPSFSRAPSSYSNSHSIPIPTTGPSIGDRDRFRKCFTPQPLPMPVGLDDELVLGSPELRESMERARRARGS</sequence>
<feature type="region of interest" description="Disordered" evidence="1">
    <location>
        <begin position="84"/>
        <end position="103"/>
    </location>
</feature>
<feature type="compositionally biased region" description="Low complexity" evidence="1">
    <location>
        <begin position="347"/>
        <end position="390"/>
    </location>
</feature>
<dbReference type="Proteomes" id="UP000886523">
    <property type="component" value="Unassembled WGS sequence"/>
</dbReference>
<feature type="region of interest" description="Disordered" evidence="1">
    <location>
        <begin position="299"/>
        <end position="425"/>
    </location>
</feature>
<keyword evidence="3" id="KW-1185">Reference proteome</keyword>
<evidence type="ECO:0000313" key="3">
    <source>
        <dbReference type="Proteomes" id="UP000886523"/>
    </source>
</evidence>
<accession>A0A9P6AEJ8</accession>
<proteinExistence type="predicted"/>
<comment type="caution">
    <text evidence="2">The sequence shown here is derived from an EMBL/GenBank/DDBJ whole genome shotgun (WGS) entry which is preliminary data.</text>
</comment>
<dbReference type="EMBL" id="MU129229">
    <property type="protein sequence ID" value="KAF9504417.1"/>
    <property type="molecule type" value="Genomic_DNA"/>
</dbReference>
<dbReference type="AlphaFoldDB" id="A0A9P6AEJ8"/>
<name>A0A9P6AEJ8_9AGAM</name>